<sequence length="311" mass="35218">MEVCYFSQTAAGNWASSESTNPGKSRICFRPRSSELNFPISRSPKTLLVQRGASFRKERCLKIACGQKLQIPVLQASSIEEIYDRLAERLIPTAAEASNPSRKYIVGLAAPPGAGKSTLAHEVVRRINKLWPQRAPSFNDQVEAPEVAVVLPMDGFHLYRHQLDDMENPDEAHARRGAPWTFDPARLKNCLKNLREHGSIYAPSFDHGVGDPKENDVFISLQHKVVIVEGNYLLLGEGIWKELSSMFDEKWFIDIEIDKSMQRVLKRHIFTGKPPDVAKWRVEYNDRPNAELILHSKKNADLIIKSIDFTS</sequence>
<dbReference type="AlphaFoldDB" id="A0A7N0SVI7"/>
<dbReference type="InterPro" id="IPR027417">
    <property type="entry name" value="P-loop_NTPase"/>
</dbReference>
<accession>A0A7N0SVI7</accession>
<organism evidence="2 3">
    <name type="scientific">Kalanchoe fedtschenkoi</name>
    <name type="common">Lavender scallops</name>
    <name type="synonym">South American air plant</name>
    <dbReference type="NCBI Taxonomy" id="63787"/>
    <lineage>
        <taxon>Eukaryota</taxon>
        <taxon>Viridiplantae</taxon>
        <taxon>Streptophyta</taxon>
        <taxon>Embryophyta</taxon>
        <taxon>Tracheophyta</taxon>
        <taxon>Spermatophyta</taxon>
        <taxon>Magnoliopsida</taxon>
        <taxon>eudicotyledons</taxon>
        <taxon>Gunneridae</taxon>
        <taxon>Pentapetalae</taxon>
        <taxon>Saxifragales</taxon>
        <taxon>Crassulaceae</taxon>
        <taxon>Kalanchoe</taxon>
    </lineage>
</organism>
<feature type="domain" description="Phosphoribulokinase/uridine kinase" evidence="1">
    <location>
        <begin position="105"/>
        <end position="306"/>
    </location>
</feature>
<dbReference type="Gene3D" id="3.40.50.300">
    <property type="entry name" value="P-loop containing nucleotide triphosphate hydrolases"/>
    <property type="match status" value="1"/>
</dbReference>
<name>A0A7N0SVI7_KALFE</name>
<reference evidence="2" key="1">
    <citation type="submission" date="2021-01" db="UniProtKB">
        <authorList>
            <consortium name="EnsemblPlants"/>
        </authorList>
    </citation>
    <scope>IDENTIFICATION</scope>
</reference>
<dbReference type="Proteomes" id="UP000594263">
    <property type="component" value="Unplaced"/>
</dbReference>
<dbReference type="GO" id="GO:0016301">
    <property type="term" value="F:kinase activity"/>
    <property type="evidence" value="ECO:0007669"/>
    <property type="project" value="InterPro"/>
</dbReference>
<dbReference type="OMA" id="EVWFVEV"/>
<dbReference type="EnsemblPlants" id="Kaladp0004s0001.1.v1.1">
    <property type="protein sequence ID" value="Kaladp0004s0001.1.v1.1"/>
    <property type="gene ID" value="Kaladp0004s0001.v1.1"/>
</dbReference>
<protein>
    <recommendedName>
        <fullName evidence="1">Phosphoribulokinase/uridine kinase domain-containing protein</fullName>
    </recommendedName>
</protein>
<evidence type="ECO:0000259" key="1">
    <source>
        <dbReference type="Pfam" id="PF00485"/>
    </source>
</evidence>
<dbReference type="Pfam" id="PF00485">
    <property type="entry name" value="PRK"/>
    <property type="match status" value="1"/>
</dbReference>
<evidence type="ECO:0000313" key="3">
    <source>
        <dbReference type="Proteomes" id="UP000594263"/>
    </source>
</evidence>
<dbReference type="GO" id="GO:0005524">
    <property type="term" value="F:ATP binding"/>
    <property type="evidence" value="ECO:0007669"/>
    <property type="project" value="InterPro"/>
</dbReference>
<dbReference type="PANTHER" id="PTHR10285">
    <property type="entry name" value="URIDINE KINASE"/>
    <property type="match status" value="1"/>
</dbReference>
<dbReference type="SUPFAM" id="SSF52540">
    <property type="entry name" value="P-loop containing nucleoside triphosphate hydrolases"/>
    <property type="match status" value="1"/>
</dbReference>
<dbReference type="Gramene" id="Kaladp0004s0001.1.v1.1">
    <property type="protein sequence ID" value="Kaladp0004s0001.1.v1.1"/>
    <property type="gene ID" value="Kaladp0004s0001.v1.1"/>
</dbReference>
<evidence type="ECO:0000313" key="2">
    <source>
        <dbReference type="EnsemblPlants" id="Kaladp0004s0001.1.v1.1"/>
    </source>
</evidence>
<keyword evidence="3" id="KW-1185">Reference proteome</keyword>
<dbReference type="InterPro" id="IPR006083">
    <property type="entry name" value="PRK/URK"/>
</dbReference>
<proteinExistence type="predicted"/>